<evidence type="ECO:0000256" key="3">
    <source>
        <dbReference type="ARBA" id="ARBA00023274"/>
    </source>
</evidence>
<comment type="similarity">
    <text evidence="1 4">Belongs to the universal ribosomal protein uL15 family.</text>
</comment>
<dbReference type="Gene3D" id="3.100.10.10">
    <property type="match status" value="1"/>
</dbReference>
<keyword evidence="2 4" id="KW-0689">Ribosomal protein</keyword>
<feature type="compositionally biased region" description="Basic residues" evidence="5">
    <location>
        <begin position="212"/>
        <end position="221"/>
    </location>
</feature>
<evidence type="ECO:0000256" key="5">
    <source>
        <dbReference type="SAM" id="MobiDB-lite"/>
    </source>
</evidence>
<name>A0A8H7QQQ8_9FUNG</name>
<dbReference type="AlphaFoldDB" id="A0A8H7QQQ8"/>
<protein>
    <recommendedName>
        <fullName evidence="6">Large ribosomal subunit protein uL15/eL18 domain-containing protein</fullName>
    </recommendedName>
</protein>
<dbReference type="GO" id="GO:0006412">
    <property type="term" value="P:translation"/>
    <property type="evidence" value="ECO:0007669"/>
    <property type="project" value="InterPro"/>
</dbReference>
<dbReference type="GO" id="GO:0022625">
    <property type="term" value="C:cytosolic large ribosomal subunit"/>
    <property type="evidence" value="ECO:0007669"/>
    <property type="project" value="TreeGrafter"/>
</dbReference>
<evidence type="ECO:0000313" key="8">
    <source>
        <dbReference type="Proteomes" id="UP000603453"/>
    </source>
</evidence>
<sequence>MEKKQAFEYFGLLEQQFWKKIDENLLKDITFQGELKPEDMLIYGEFGFALLGLKPCVLVEFRDARVNKFYLETVIQPVLFALKEKTLDYHVIRNTKTPESDLDGCVFIYSKTATDLSTMLTDKEQMISEDTMALLLDYPGHLPNSEEEIPTMKSVIYFHNRPNKQLVALTSFAIQITEKEKTLQHFKEYYAICKEKLDIEKKRGHVSAGHGRVGKHRKHPGGRGLAGGQHHHRINMDKYHPGYFGKVGMRQFHLKNNVNWRPIVNLDKIWTLAGEGVREQYKNTEKVPIIDTLQKGYGKVLAKGTISQPVIVRARFVSALAEKKIKAAGGVVELIA</sequence>
<dbReference type="InterPro" id="IPR001196">
    <property type="entry name" value="Ribosomal_uL15_CS"/>
</dbReference>
<keyword evidence="8" id="KW-1185">Reference proteome</keyword>
<keyword evidence="3 4" id="KW-0687">Ribonucleoprotein</keyword>
<dbReference type="GO" id="GO:0003735">
    <property type="term" value="F:structural constituent of ribosome"/>
    <property type="evidence" value="ECO:0007669"/>
    <property type="project" value="InterPro"/>
</dbReference>
<dbReference type="PANTHER" id="PTHR11721">
    <property type="entry name" value="60S RIBOSOMAL PROTEIN L27A"/>
    <property type="match status" value="1"/>
</dbReference>
<evidence type="ECO:0000256" key="1">
    <source>
        <dbReference type="ARBA" id="ARBA00007320"/>
    </source>
</evidence>
<evidence type="ECO:0000256" key="2">
    <source>
        <dbReference type="ARBA" id="ARBA00022980"/>
    </source>
</evidence>
<accession>A0A8H7QQQ8</accession>
<evidence type="ECO:0000256" key="4">
    <source>
        <dbReference type="RuleBase" id="RU003888"/>
    </source>
</evidence>
<evidence type="ECO:0000259" key="6">
    <source>
        <dbReference type="Pfam" id="PF00828"/>
    </source>
</evidence>
<dbReference type="InterPro" id="IPR021131">
    <property type="entry name" value="Ribosomal_uL15/eL18"/>
</dbReference>
<gene>
    <name evidence="7" type="ORF">INT47_005371</name>
</gene>
<dbReference type="InterPro" id="IPR036227">
    <property type="entry name" value="Ribosomal_uL15/eL18_sf"/>
</dbReference>
<evidence type="ECO:0000313" key="7">
    <source>
        <dbReference type="EMBL" id="KAG2196035.1"/>
    </source>
</evidence>
<feature type="region of interest" description="Disordered" evidence="5">
    <location>
        <begin position="204"/>
        <end position="230"/>
    </location>
</feature>
<dbReference type="PANTHER" id="PTHR11721:SF3">
    <property type="entry name" value="LARGE RIBOSOMAL SUBUNIT PROTEIN UL15"/>
    <property type="match status" value="1"/>
</dbReference>
<proteinExistence type="inferred from homology"/>
<dbReference type="SUPFAM" id="SSF52080">
    <property type="entry name" value="Ribosomal proteins L15p and L18e"/>
    <property type="match status" value="1"/>
</dbReference>
<dbReference type="Pfam" id="PF00828">
    <property type="entry name" value="Ribosomal_L27A"/>
    <property type="match status" value="1"/>
</dbReference>
<comment type="caution">
    <text evidence="7">The sequence shown here is derived from an EMBL/GenBank/DDBJ whole genome shotgun (WGS) entry which is preliminary data.</text>
</comment>
<feature type="domain" description="Large ribosomal subunit protein uL15/eL18" evidence="6">
    <location>
        <begin position="263"/>
        <end position="333"/>
    </location>
</feature>
<reference evidence="7" key="1">
    <citation type="submission" date="2020-12" db="EMBL/GenBank/DDBJ databases">
        <title>Metabolic potential, ecology and presence of endohyphal bacteria is reflected in genomic diversity of Mucoromycotina.</title>
        <authorList>
            <person name="Muszewska A."/>
            <person name="Okrasinska A."/>
            <person name="Steczkiewicz K."/>
            <person name="Drgas O."/>
            <person name="Orlowska M."/>
            <person name="Perlinska-Lenart U."/>
            <person name="Aleksandrzak-Piekarczyk T."/>
            <person name="Szatraj K."/>
            <person name="Zielenkiewicz U."/>
            <person name="Pilsyk S."/>
            <person name="Malc E."/>
            <person name="Mieczkowski P."/>
            <person name="Kruszewska J.S."/>
            <person name="Biernat P."/>
            <person name="Pawlowska J."/>
        </authorList>
    </citation>
    <scope>NUCLEOTIDE SEQUENCE</scope>
    <source>
        <strain evidence="7">WA0000017839</strain>
    </source>
</reference>
<organism evidence="7 8">
    <name type="scientific">Mucor saturninus</name>
    <dbReference type="NCBI Taxonomy" id="64648"/>
    <lineage>
        <taxon>Eukaryota</taxon>
        <taxon>Fungi</taxon>
        <taxon>Fungi incertae sedis</taxon>
        <taxon>Mucoromycota</taxon>
        <taxon>Mucoromycotina</taxon>
        <taxon>Mucoromycetes</taxon>
        <taxon>Mucorales</taxon>
        <taxon>Mucorineae</taxon>
        <taxon>Mucoraceae</taxon>
        <taxon>Mucor</taxon>
    </lineage>
</organism>
<dbReference type="EMBL" id="JAEPRD010000155">
    <property type="protein sequence ID" value="KAG2196035.1"/>
    <property type="molecule type" value="Genomic_DNA"/>
</dbReference>
<dbReference type="Proteomes" id="UP000603453">
    <property type="component" value="Unassembled WGS sequence"/>
</dbReference>
<dbReference type="PROSITE" id="PS00475">
    <property type="entry name" value="RIBOSOMAL_L15"/>
    <property type="match status" value="1"/>
</dbReference>
<dbReference type="OrthoDB" id="61900at2759"/>